<evidence type="ECO:0000256" key="1">
    <source>
        <dbReference type="SAM" id="SignalP"/>
    </source>
</evidence>
<feature type="chain" id="PRO_5024885714" evidence="1">
    <location>
        <begin position="21"/>
        <end position="129"/>
    </location>
</feature>
<protein>
    <submittedName>
        <fullName evidence="2">Uncharacterized protein</fullName>
    </submittedName>
</protein>
<keyword evidence="3" id="KW-1185">Reference proteome</keyword>
<proteinExistence type="predicted"/>
<dbReference type="EMBL" id="VIGI01000005">
    <property type="protein sequence ID" value="KAB8300539.1"/>
    <property type="molecule type" value="Genomic_DNA"/>
</dbReference>
<evidence type="ECO:0000313" key="2">
    <source>
        <dbReference type="EMBL" id="KAB8300539.1"/>
    </source>
</evidence>
<feature type="signal peptide" evidence="1">
    <location>
        <begin position="1"/>
        <end position="20"/>
    </location>
</feature>
<sequence length="129" mass="14151">MHIITSLPLTLLILLTPILALDYISTYNLNSARWDANLIDTSNNISCNVTYDDTSSLLIADSHGYLTSQIAIVLPCDDKKYVATTIVGVNNSTVGYTVPGKEEFVFQSGERSVLEDGEVIQMVYGVKMD</sequence>
<comment type="caution">
    <text evidence="2">The sequence shown here is derived from an EMBL/GenBank/DDBJ whole genome shotgun (WGS) entry which is preliminary data.</text>
</comment>
<keyword evidence="1" id="KW-0732">Signal</keyword>
<reference evidence="2 3" key="1">
    <citation type="submission" date="2019-06" db="EMBL/GenBank/DDBJ databases">
        <title>Genome Sequence of the Brown Rot Fungal Pathogen Monilinia laxa.</title>
        <authorList>
            <person name="De Miccolis Angelini R.M."/>
            <person name="Landi L."/>
            <person name="Abate D."/>
            <person name="Pollastro S."/>
            <person name="Romanazzi G."/>
            <person name="Faretra F."/>
        </authorList>
    </citation>
    <scope>NUCLEOTIDE SEQUENCE [LARGE SCALE GENOMIC DNA]</scope>
    <source>
        <strain evidence="2 3">Mlax316</strain>
    </source>
</reference>
<name>A0A5N6KCN6_MONLA</name>
<dbReference type="Proteomes" id="UP000326757">
    <property type="component" value="Unassembled WGS sequence"/>
</dbReference>
<evidence type="ECO:0000313" key="3">
    <source>
        <dbReference type="Proteomes" id="UP000326757"/>
    </source>
</evidence>
<gene>
    <name evidence="2" type="ORF">EYC80_000699</name>
</gene>
<accession>A0A5N6KCN6</accession>
<dbReference type="OrthoDB" id="3485142at2759"/>
<organism evidence="2 3">
    <name type="scientific">Monilinia laxa</name>
    <name type="common">Brown rot fungus</name>
    <name type="synonym">Sclerotinia laxa</name>
    <dbReference type="NCBI Taxonomy" id="61186"/>
    <lineage>
        <taxon>Eukaryota</taxon>
        <taxon>Fungi</taxon>
        <taxon>Dikarya</taxon>
        <taxon>Ascomycota</taxon>
        <taxon>Pezizomycotina</taxon>
        <taxon>Leotiomycetes</taxon>
        <taxon>Helotiales</taxon>
        <taxon>Sclerotiniaceae</taxon>
        <taxon>Monilinia</taxon>
    </lineage>
</organism>
<dbReference type="AlphaFoldDB" id="A0A5N6KCN6"/>